<dbReference type="PATRIC" id="fig|727.564.peg.345"/>
<evidence type="ECO:0000313" key="3">
    <source>
        <dbReference type="Proteomes" id="UP000050700"/>
    </source>
</evidence>
<gene>
    <name evidence="2" type="ORF">NTHI1209_01301</name>
</gene>
<proteinExistence type="predicted"/>
<accession>A0A0D0IJ91</accession>
<dbReference type="AlphaFoldDB" id="A0A0D0IJ91"/>
<comment type="caution">
    <text evidence="2">The sequence shown here is derived from an EMBL/GenBank/DDBJ whole genome shotgun (WGS) entry which is preliminary data.</text>
</comment>
<dbReference type="CDD" id="cd00085">
    <property type="entry name" value="HNHc"/>
    <property type="match status" value="1"/>
</dbReference>
<protein>
    <recommendedName>
        <fullName evidence="1">HNH nuclease domain-containing protein</fullName>
    </recommendedName>
</protein>
<organism evidence="2 3">
    <name type="scientific">Haemophilus influenzae</name>
    <dbReference type="NCBI Taxonomy" id="727"/>
    <lineage>
        <taxon>Bacteria</taxon>
        <taxon>Pseudomonadati</taxon>
        <taxon>Pseudomonadota</taxon>
        <taxon>Gammaproteobacteria</taxon>
        <taxon>Pasteurellales</taxon>
        <taxon>Pasteurellaceae</taxon>
        <taxon>Haemophilus</taxon>
    </lineage>
</organism>
<evidence type="ECO:0000259" key="1">
    <source>
        <dbReference type="Pfam" id="PF13391"/>
    </source>
</evidence>
<reference evidence="2 3" key="1">
    <citation type="submission" date="2014-05" db="EMBL/GenBank/DDBJ databases">
        <title>Methylome analysis of the phasevarions of Haemophilus influenzae.</title>
        <authorList>
            <person name="Atack J.M."/>
            <person name="Fox K.L."/>
            <person name="Power P.M."/>
            <person name="Clark T."/>
            <person name="Jurcisek J."/>
            <person name="Korlach J."/>
            <person name="Bakaletz L.O."/>
            <person name="Jennings M.P."/>
        </authorList>
    </citation>
    <scope>NUCLEOTIDE SEQUENCE [LARGE SCALE GENOMIC DNA]</scope>
    <source>
        <strain evidence="2 3">1209</strain>
    </source>
</reference>
<dbReference type="RefSeq" id="WP_005665250.1">
    <property type="nucleotide sequence ID" value="NZ_CP089168.1"/>
</dbReference>
<feature type="domain" description="HNH nuclease" evidence="1">
    <location>
        <begin position="325"/>
        <end position="371"/>
    </location>
</feature>
<name>A0A0D0IJ91_HAEIF</name>
<dbReference type="REBASE" id="109743">
    <property type="entry name" value="Hin1209ORF1302P"/>
</dbReference>
<dbReference type="InterPro" id="IPR003615">
    <property type="entry name" value="HNH_nuc"/>
</dbReference>
<dbReference type="Pfam" id="PF13391">
    <property type="entry name" value="HNH_2"/>
    <property type="match status" value="1"/>
</dbReference>
<sequence>MMNNYTPKKPFDCYKWYFATKAPTEALGDPAVLLGLISRIAPLANKGNISYSSNDFKLVMENMHKDTVTTINLSERVGDRNLMRNSAQYWKLFGLIPQNSRGEIKITPFAQDIVNGKISQIDFAATMIVSLTLPNKVSYSNEEILSWRDNNLSIHPFKLILQILRELFLVSAFDAWITNEELYSIVIPMAGDHKKPKEIIKFILQYRNDKSIIDGWYNAVPRSNDKRFSSEFLRFLANFGFIEKEFELISSSTRNTTKFKYIPELDEQISVLINGSWTTERSDILQSVRQLDIENLVRQSANTRASARPKQQQFRKSLIENLERCVITGNMLTRVLQAAHIKPYAYGGSDDISNGLLLRADIHIMFDAGLINLRPDPFYKNRCFIELSDDDLVRRSYPSFVNEITIQLPKFTNMENIEWRYENRLLGVNT</sequence>
<dbReference type="Proteomes" id="UP000050700">
    <property type="component" value="Unassembled WGS sequence"/>
</dbReference>
<dbReference type="EMBL" id="JMQP01000002">
    <property type="protein sequence ID" value="KIS35693.1"/>
    <property type="molecule type" value="Genomic_DNA"/>
</dbReference>
<evidence type="ECO:0000313" key="2">
    <source>
        <dbReference type="EMBL" id="KIS35693.1"/>
    </source>
</evidence>
<dbReference type="REBASE" id="112743">
    <property type="entry name" value="Hin93ORF540P"/>
</dbReference>